<organism evidence="2 3">
    <name type="scientific">Mycena maculata</name>
    <dbReference type="NCBI Taxonomy" id="230809"/>
    <lineage>
        <taxon>Eukaryota</taxon>
        <taxon>Fungi</taxon>
        <taxon>Dikarya</taxon>
        <taxon>Basidiomycota</taxon>
        <taxon>Agaricomycotina</taxon>
        <taxon>Agaricomycetes</taxon>
        <taxon>Agaricomycetidae</taxon>
        <taxon>Agaricales</taxon>
        <taxon>Marasmiineae</taxon>
        <taxon>Mycenaceae</taxon>
        <taxon>Mycena</taxon>
    </lineage>
</organism>
<evidence type="ECO:0000256" key="1">
    <source>
        <dbReference type="SAM" id="MobiDB-lite"/>
    </source>
</evidence>
<sequence>MDAASVYLRAIPRISARRPFLGRVRVACCVTPVPLFGSSRASLSSRAPDSDGCPVGVGVGWIGARAAILSSPRSFVGSSPALLMQPRIRPLAGEMDEAPVRLCGDAYISQRRGGCGPGASPCTGRSKVPARRPRSYLPCRPTPFASPSRIALPRRQLQSRWRDHSPSGVVRSVARPERDGSSESLPHLTPDRIVVSLKGIVSRVLVLF</sequence>
<dbReference type="Proteomes" id="UP001215280">
    <property type="component" value="Unassembled WGS sequence"/>
</dbReference>
<name>A0AAD7I3U5_9AGAR</name>
<feature type="region of interest" description="Disordered" evidence="1">
    <location>
        <begin position="161"/>
        <end position="187"/>
    </location>
</feature>
<evidence type="ECO:0000313" key="2">
    <source>
        <dbReference type="EMBL" id="KAJ7734369.1"/>
    </source>
</evidence>
<reference evidence="2" key="1">
    <citation type="submission" date="2023-03" db="EMBL/GenBank/DDBJ databases">
        <title>Massive genome expansion in bonnet fungi (Mycena s.s.) driven by repeated elements and novel gene families across ecological guilds.</title>
        <authorList>
            <consortium name="Lawrence Berkeley National Laboratory"/>
            <person name="Harder C.B."/>
            <person name="Miyauchi S."/>
            <person name="Viragh M."/>
            <person name="Kuo A."/>
            <person name="Thoen E."/>
            <person name="Andreopoulos B."/>
            <person name="Lu D."/>
            <person name="Skrede I."/>
            <person name="Drula E."/>
            <person name="Henrissat B."/>
            <person name="Morin E."/>
            <person name="Kohler A."/>
            <person name="Barry K."/>
            <person name="LaButti K."/>
            <person name="Morin E."/>
            <person name="Salamov A."/>
            <person name="Lipzen A."/>
            <person name="Mereny Z."/>
            <person name="Hegedus B."/>
            <person name="Baldrian P."/>
            <person name="Stursova M."/>
            <person name="Weitz H."/>
            <person name="Taylor A."/>
            <person name="Grigoriev I.V."/>
            <person name="Nagy L.G."/>
            <person name="Martin F."/>
            <person name="Kauserud H."/>
        </authorList>
    </citation>
    <scope>NUCLEOTIDE SEQUENCE</scope>
    <source>
        <strain evidence="2">CBHHK188m</strain>
    </source>
</reference>
<protein>
    <submittedName>
        <fullName evidence="2">Uncharacterized protein</fullName>
    </submittedName>
</protein>
<feature type="region of interest" description="Disordered" evidence="1">
    <location>
        <begin position="118"/>
        <end position="139"/>
    </location>
</feature>
<dbReference type="EMBL" id="JARJLG010000162">
    <property type="protein sequence ID" value="KAJ7734369.1"/>
    <property type="molecule type" value="Genomic_DNA"/>
</dbReference>
<accession>A0AAD7I3U5</accession>
<gene>
    <name evidence="2" type="ORF">DFH07DRAFT_129394</name>
</gene>
<comment type="caution">
    <text evidence="2">The sequence shown here is derived from an EMBL/GenBank/DDBJ whole genome shotgun (WGS) entry which is preliminary data.</text>
</comment>
<keyword evidence="3" id="KW-1185">Reference proteome</keyword>
<dbReference type="AlphaFoldDB" id="A0AAD7I3U5"/>
<evidence type="ECO:0000313" key="3">
    <source>
        <dbReference type="Proteomes" id="UP001215280"/>
    </source>
</evidence>
<proteinExistence type="predicted"/>